<accession>A0A177W8R0</accession>
<dbReference type="InterPro" id="IPR011047">
    <property type="entry name" value="Quinoprotein_ADH-like_sf"/>
</dbReference>
<dbReference type="PROSITE" id="PS50082">
    <property type="entry name" value="WD_REPEATS_2"/>
    <property type="match status" value="1"/>
</dbReference>
<dbReference type="OrthoDB" id="972532at2759"/>
<dbReference type="VEuPathDB" id="FungiDB:BDEG_20663"/>
<proteinExistence type="predicted"/>
<gene>
    <name evidence="3" type="ORF">BDEG_20663</name>
</gene>
<dbReference type="InterPro" id="IPR015943">
    <property type="entry name" value="WD40/YVTN_repeat-like_dom_sf"/>
</dbReference>
<dbReference type="PANTHER" id="PTHR32215:SF0">
    <property type="entry name" value="CILIA- AND FLAGELLA-ASSOCIATED PROTEIN 57"/>
    <property type="match status" value="1"/>
</dbReference>
<protein>
    <submittedName>
        <fullName evidence="3">Uncharacterized protein</fullName>
    </submittedName>
</protein>
<feature type="coiled-coil region" evidence="2">
    <location>
        <begin position="613"/>
        <end position="640"/>
    </location>
</feature>
<dbReference type="SUPFAM" id="SSF50978">
    <property type="entry name" value="WD40 repeat-like"/>
    <property type="match status" value="1"/>
</dbReference>
<dbReference type="PANTHER" id="PTHR32215">
    <property type="entry name" value="CILIA- AND FLAGELLA-ASSOCIATED PROTEIN 57"/>
    <property type="match status" value="1"/>
</dbReference>
<evidence type="ECO:0000256" key="2">
    <source>
        <dbReference type="SAM" id="Coils"/>
    </source>
</evidence>
<dbReference type="Gene3D" id="2.130.10.10">
    <property type="entry name" value="YVTN repeat-like/Quinoprotein amine dehydrogenase"/>
    <property type="match status" value="2"/>
</dbReference>
<name>A0A177W8R0_BATDL</name>
<dbReference type="Gene3D" id="1.10.287.1490">
    <property type="match status" value="1"/>
</dbReference>
<reference evidence="3 4" key="2">
    <citation type="submission" date="2016-05" db="EMBL/GenBank/DDBJ databases">
        <title>Lineage-specific infection strategies underlie the spectrum of fungal disease in amphibians.</title>
        <authorList>
            <person name="Cuomo C.A."/>
            <person name="Farrer R.A."/>
            <person name="James T."/>
            <person name="Longcore J."/>
            <person name="Birren B."/>
        </authorList>
    </citation>
    <scope>NUCLEOTIDE SEQUENCE [LARGE SCALE GENOMIC DNA]</scope>
    <source>
        <strain evidence="3 4">JEL423</strain>
    </source>
</reference>
<keyword evidence="2" id="KW-0175">Coiled coil</keyword>
<reference evidence="3 4" key="1">
    <citation type="submission" date="2006-10" db="EMBL/GenBank/DDBJ databases">
        <title>The Genome Sequence of Batrachochytrium dendrobatidis JEL423.</title>
        <authorList>
            <consortium name="The Broad Institute Genome Sequencing Platform"/>
            <person name="Birren B."/>
            <person name="Lander E."/>
            <person name="Galagan J."/>
            <person name="Cuomo C."/>
            <person name="Devon K."/>
            <person name="Jaffe D."/>
            <person name="Butler J."/>
            <person name="Alvarez P."/>
            <person name="Gnerre S."/>
            <person name="Grabherr M."/>
            <person name="Kleber M."/>
            <person name="Mauceli E."/>
            <person name="Brockman W."/>
            <person name="Young S."/>
            <person name="LaButti K."/>
            <person name="Sykes S."/>
            <person name="DeCaprio D."/>
            <person name="Crawford M."/>
            <person name="Koehrsen M."/>
            <person name="Engels R."/>
            <person name="Montgomery P."/>
            <person name="Pearson M."/>
            <person name="Howarth C."/>
            <person name="Larson L."/>
            <person name="White J."/>
            <person name="O'Leary S."/>
            <person name="Kodira C."/>
            <person name="Zeng Q."/>
            <person name="Yandava C."/>
            <person name="Alvarado L."/>
            <person name="Longcore J."/>
            <person name="James T."/>
        </authorList>
    </citation>
    <scope>NUCLEOTIDE SEQUENCE [LARGE SCALE GENOMIC DNA]</scope>
    <source>
        <strain evidence="3 4">JEL423</strain>
    </source>
</reference>
<dbReference type="SMART" id="SM00320">
    <property type="entry name" value="WD40"/>
    <property type="match status" value="5"/>
</dbReference>
<dbReference type="Proteomes" id="UP000077115">
    <property type="component" value="Unassembled WGS sequence"/>
</dbReference>
<dbReference type="AlphaFoldDB" id="A0A177W8R0"/>
<dbReference type="InterPro" id="IPR052993">
    <property type="entry name" value="CFA-57"/>
</dbReference>
<sequence length="1136" mass="130627">MSVVYPVGHQIAIYNTEQKTQRFISIHLDDETMNTLAVCHSNSLVAVGTKVAQSAKGSVDMEKSSSVLVYDLHSGRRKKIFTTGDAPITKEIVSIAFINDGKFLIAQGIAPDWCLYMWSLEKGKLVTWVRATASATSDVSQISCHGYDQLNTQVSVTGNNTFRVFRIVDGAFKLSYQNKIDKNILCHAWVNDSRIVAGTNDSKILIFDAGELILEISYFIPQAPKYNQDLTIQEPCNIIPTVNTLTVFSTGLLAGLSTGVGVMFEKTDDLYFYKKTNEFLLEETEFACVSLSPHEDFVVVSLKNSQIYTVSLEADSKHGDSVKFDRLSQSFHTGPIIGMDVGVSKPLLVTSGVDKSVRVWNYIDNSIEVVKYFDEIAQCLPSIAMHPNGLYLLAGFSNTIKLMAILIDDIRPFWDSNIRGCKECRFSNGGQSIRWSSDDSKILMTTVDGSVCQWSTSTFKVDSKIISNDKAVLSSVMTHDAKIIYLALNDGTIQEIVNGTFTREFPTKVGVSELLISRSGQLMFAATLRGSIRTIKFPFSSDPSLSEPDALEFNFHSQQITHLCTSFDDQYLFSCSEDGCVWIYRIDERDGQLVRRDKEWTYSDEILVTKSDQRENYRTMNELKQRVDELKAKSDAQLRIKDSSYSMKIKELIDKYSTEVNILKEATAVFQKESDKSEQARLLEIQKTKMNHKAEVASEAEKYVDLQKRMEKLQNQWKSQMQDIETVHSQRMAEAASYYQKKLQEKQDVVQQAKEEFAQHKHKFETRLNEIEADVDRESLEISFDFESRLKEERESLSIISAENFSMKSKFDGLTRQIEEHKREFAKSVTEEKKLYTIIRSFEDDVVGVRKEMQERDDTIFDKEKRIYDLKKKNQELEKFKFVLDYKIVELRKQVEPREKDIIQLSDQITEMMEEIREYSQTHDRFSTEYQDLLMKHHAVQRDQSVEKWRSMQVKKIIKCFERDLSNVHGNLPDMNKAKKKLIALFQKYRNTSIDPPENPSSDLFPKLTDTELLLLLNRFDHPKSANSQHSHYIIALPNEEECNAARSREYMEKTATILKEKLAKSEAKRVDCTKKMLLENISLTSELNSLRMTIQMRKERLNNLTEARKQEKSFKQFIEQELKTHSIRELTDPCV</sequence>
<evidence type="ECO:0000313" key="3">
    <source>
        <dbReference type="EMBL" id="OAJ36498.1"/>
    </source>
</evidence>
<dbReference type="Pfam" id="PF00400">
    <property type="entry name" value="WD40"/>
    <property type="match status" value="2"/>
</dbReference>
<evidence type="ECO:0000313" key="4">
    <source>
        <dbReference type="Proteomes" id="UP000077115"/>
    </source>
</evidence>
<keyword evidence="1" id="KW-0853">WD repeat</keyword>
<dbReference type="InterPro" id="IPR001680">
    <property type="entry name" value="WD40_rpt"/>
</dbReference>
<dbReference type="SUPFAM" id="SSF50998">
    <property type="entry name" value="Quinoprotein alcohol dehydrogenase-like"/>
    <property type="match status" value="1"/>
</dbReference>
<organism evidence="3 4">
    <name type="scientific">Batrachochytrium dendrobatidis (strain JEL423)</name>
    <dbReference type="NCBI Taxonomy" id="403673"/>
    <lineage>
        <taxon>Eukaryota</taxon>
        <taxon>Fungi</taxon>
        <taxon>Fungi incertae sedis</taxon>
        <taxon>Chytridiomycota</taxon>
        <taxon>Chytridiomycota incertae sedis</taxon>
        <taxon>Chytridiomycetes</taxon>
        <taxon>Rhizophydiales</taxon>
        <taxon>Rhizophydiales incertae sedis</taxon>
        <taxon>Batrachochytrium</taxon>
    </lineage>
</organism>
<dbReference type="InterPro" id="IPR036322">
    <property type="entry name" value="WD40_repeat_dom_sf"/>
</dbReference>
<dbReference type="EMBL" id="DS022300">
    <property type="protein sequence ID" value="OAJ36498.1"/>
    <property type="molecule type" value="Genomic_DNA"/>
</dbReference>
<feature type="coiled-coil region" evidence="2">
    <location>
        <begin position="696"/>
        <end position="781"/>
    </location>
</feature>
<evidence type="ECO:0000256" key="1">
    <source>
        <dbReference type="PROSITE-ProRule" id="PRU00221"/>
    </source>
</evidence>
<feature type="repeat" description="WD" evidence="1">
    <location>
        <begin position="329"/>
        <end position="361"/>
    </location>
</feature>